<gene>
    <name evidence="2" type="ORF">D0Z07_4359</name>
</gene>
<feature type="region of interest" description="Disordered" evidence="1">
    <location>
        <begin position="170"/>
        <end position="260"/>
    </location>
</feature>
<dbReference type="Proteomes" id="UP000785200">
    <property type="component" value="Unassembled WGS sequence"/>
</dbReference>
<name>A0A9P6VJE0_9HELO</name>
<feature type="compositionally biased region" description="Polar residues" evidence="1">
    <location>
        <begin position="185"/>
        <end position="220"/>
    </location>
</feature>
<evidence type="ECO:0000313" key="2">
    <source>
        <dbReference type="EMBL" id="KAG0649073.1"/>
    </source>
</evidence>
<evidence type="ECO:0000256" key="1">
    <source>
        <dbReference type="SAM" id="MobiDB-lite"/>
    </source>
</evidence>
<comment type="caution">
    <text evidence="2">The sequence shown here is derived from an EMBL/GenBank/DDBJ whole genome shotgun (WGS) entry which is preliminary data.</text>
</comment>
<feature type="compositionally biased region" description="Low complexity" evidence="1">
    <location>
        <begin position="37"/>
        <end position="48"/>
    </location>
</feature>
<dbReference type="PANTHER" id="PTHR39610">
    <property type="entry name" value="BZIP DOMAIN-CONTAINING PROTEIN-RELATED"/>
    <property type="match status" value="1"/>
</dbReference>
<proteinExistence type="predicted"/>
<organism evidence="2 3">
    <name type="scientific">Hyphodiscus hymeniophilus</name>
    <dbReference type="NCBI Taxonomy" id="353542"/>
    <lineage>
        <taxon>Eukaryota</taxon>
        <taxon>Fungi</taxon>
        <taxon>Dikarya</taxon>
        <taxon>Ascomycota</taxon>
        <taxon>Pezizomycotina</taxon>
        <taxon>Leotiomycetes</taxon>
        <taxon>Helotiales</taxon>
        <taxon>Hyphodiscaceae</taxon>
        <taxon>Hyphodiscus</taxon>
    </lineage>
</organism>
<feature type="compositionally biased region" description="Polar residues" evidence="1">
    <location>
        <begin position="110"/>
        <end position="125"/>
    </location>
</feature>
<reference evidence="2" key="1">
    <citation type="submission" date="2019-07" db="EMBL/GenBank/DDBJ databases">
        <title>Hyphodiscus hymeniophilus genome sequencing and assembly.</title>
        <authorList>
            <person name="Kramer G."/>
            <person name="Nodwell J."/>
        </authorList>
    </citation>
    <scope>NUCLEOTIDE SEQUENCE</scope>
    <source>
        <strain evidence="2">ATCC 34498</strain>
    </source>
</reference>
<dbReference type="AlphaFoldDB" id="A0A9P6VJE0"/>
<sequence>MAPDLNSLPPSRSVSGSPSMARAISNAAEGTALRGQSPSPHSRSASTSLQAAAAVNAGLQQEGSRRSSISRNRQFSHGGRRRSTVLMNLQLNDPSVPSPGEMISEGQLPSYRTASPQSLSGSPIISTGDYHHNRAPSLGEIHQELEQEQEAQVNRLLQMIRQQQQQLQQLQAAAGQSQPPVIDESTPTSERSMSFSGPNVPLPQSSISTPRSPTALQPRSSFDLARAELNRRSRTPSRNASPRLRSTSISNEAGEPWNLGGRDESAFYQAETQMMIRENQMLRQRIRELERQVTDLTANSSITHEPATPSHLLRGMSLSEEVAPDTRGISAGSEEAKED</sequence>
<protein>
    <submittedName>
        <fullName evidence="2">Uncharacterized protein</fullName>
    </submittedName>
</protein>
<feature type="compositionally biased region" description="Polar residues" evidence="1">
    <location>
        <begin position="236"/>
        <end position="251"/>
    </location>
</feature>
<dbReference type="PANTHER" id="PTHR39610:SF2">
    <property type="entry name" value="BZIP DOMAIN-CONTAINING PROTEIN"/>
    <property type="match status" value="1"/>
</dbReference>
<dbReference type="OrthoDB" id="5407781at2759"/>
<feature type="region of interest" description="Disordered" evidence="1">
    <location>
        <begin position="297"/>
        <end position="339"/>
    </location>
</feature>
<keyword evidence="3" id="KW-1185">Reference proteome</keyword>
<accession>A0A9P6VJE0</accession>
<feature type="compositionally biased region" description="Polar residues" evidence="1">
    <location>
        <begin position="85"/>
        <end position="95"/>
    </location>
</feature>
<feature type="region of interest" description="Disordered" evidence="1">
    <location>
        <begin position="1"/>
        <end position="135"/>
    </location>
</feature>
<evidence type="ECO:0000313" key="3">
    <source>
        <dbReference type="Proteomes" id="UP000785200"/>
    </source>
</evidence>
<dbReference type="EMBL" id="VNKQ01000008">
    <property type="protein sequence ID" value="KAG0649073.1"/>
    <property type="molecule type" value="Genomic_DNA"/>
</dbReference>
<feature type="compositionally biased region" description="Polar residues" evidence="1">
    <location>
        <begin position="58"/>
        <end position="75"/>
    </location>
</feature>
<feature type="compositionally biased region" description="Polar residues" evidence="1">
    <location>
        <begin position="8"/>
        <end position="18"/>
    </location>
</feature>